<evidence type="ECO:0000256" key="1">
    <source>
        <dbReference type="SAM" id="MobiDB-lite"/>
    </source>
</evidence>
<evidence type="ECO:0000313" key="2">
    <source>
        <dbReference type="EMBL" id="VTR91549.1"/>
    </source>
</evidence>
<feature type="region of interest" description="Disordered" evidence="1">
    <location>
        <begin position="19"/>
        <end position="51"/>
    </location>
</feature>
<reference evidence="2 3" key="1">
    <citation type="submission" date="2019-05" db="EMBL/GenBank/DDBJ databases">
        <authorList>
            <consortium name="Science for Life Laboratories"/>
        </authorList>
    </citation>
    <scope>NUCLEOTIDE SEQUENCE [LARGE SCALE GENOMIC DNA]</scope>
    <source>
        <strain evidence="2">Soil9</strain>
    </source>
</reference>
<dbReference type="Proteomes" id="UP000464178">
    <property type="component" value="Chromosome"/>
</dbReference>
<gene>
    <name evidence="2" type="ORF">SOIL9_61650</name>
</gene>
<dbReference type="KEGG" id="gms:SOIL9_61650"/>
<protein>
    <submittedName>
        <fullName evidence="2">Uncharacterized protein</fullName>
    </submittedName>
</protein>
<evidence type="ECO:0000313" key="3">
    <source>
        <dbReference type="Proteomes" id="UP000464178"/>
    </source>
</evidence>
<keyword evidence="3" id="KW-1185">Reference proteome</keyword>
<sequence>MKRLLLAIVAVGLTTSAARSDWGGPRSATGQQAGAPVQADPNTLLGAGGPYNGVSPDKYGLNPRLRKLFHLGSRSSSVPAAPQYPQMGYTQNGPAYNPNGYPAGAYGPAQGTLVFPHHTYSRSPRDFFMLDLNR</sequence>
<dbReference type="EMBL" id="LR593886">
    <property type="protein sequence ID" value="VTR91549.1"/>
    <property type="molecule type" value="Genomic_DNA"/>
</dbReference>
<name>A0A6P2CRK4_9BACT</name>
<dbReference type="RefSeq" id="WP_162666530.1">
    <property type="nucleotide sequence ID" value="NZ_LR593886.1"/>
</dbReference>
<accession>A0A6P2CRK4</accession>
<organism evidence="2 3">
    <name type="scientific">Gemmata massiliana</name>
    <dbReference type="NCBI Taxonomy" id="1210884"/>
    <lineage>
        <taxon>Bacteria</taxon>
        <taxon>Pseudomonadati</taxon>
        <taxon>Planctomycetota</taxon>
        <taxon>Planctomycetia</taxon>
        <taxon>Gemmatales</taxon>
        <taxon>Gemmataceae</taxon>
        <taxon>Gemmata</taxon>
    </lineage>
</organism>
<dbReference type="AlphaFoldDB" id="A0A6P2CRK4"/>
<feature type="region of interest" description="Disordered" evidence="1">
    <location>
        <begin position="76"/>
        <end position="95"/>
    </location>
</feature>
<proteinExistence type="predicted"/>